<dbReference type="AlphaFoldDB" id="A0A1H5XGZ4"/>
<feature type="compositionally biased region" description="Basic and acidic residues" evidence="1">
    <location>
        <begin position="37"/>
        <end position="56"/>
    </location>
</feature>
<protein>
    <recommendedName>
        <fullName evidence="4">DUF4169 domain-containing protein</fullName>
    </recommendedName>
</protein>
<dbReference type="Proteomes" id="UP000236752">
    <property type="component" value="Unassembled WGS sequence"/>
</dbReference>
<dbReference type="OrthoDB" id="7192657at2"/>
<proteinExistence type="predicted"/>
<reference evidence="2 3" key="1">
    <citation type="submission" date="2016-10" db="EMBL/GenBank/DDBJ databases">
        <authorList>
            <person name="de Groot N.N."/>
        </authorList>
    </citation>
    <scope>NUCLEOTIDE SEQUENCE [LARGE SCALE GENOMIC DNA]</scope>
    <source>
        <strain evidence="2 3">DSM 26915</strain>
    </source>
</reference>
<name>A0A1H5XGZ4_9RHOB</name>
<dbReference type="InterPro" id="IPR025227">
    <property type="entry name" value="DUF4169"/>
</dbReference>
<feature type="compositionally biased region" description="Basic and acidic residues" evidence="1">
    <location>
        <begin position="16"/>
        <end position="27"/>
    </location>
</feature>
<dbReference type="EMBL" id="FNUZ01000002">
    <property type="protein sequence ID" value="SEG10745.1"/>
    <property type="molecule type" value="Genomic_DNA"/>
</dbReference>
<evidence type="ECO:0000256" key="1">
    <source>
        <dbReference type="SAM" id="MobiDB-lite"/>
    </source>
</evidence>
<gene>
    <name evidence="2" type="ORF">SAMN04488045_1872</name>
</gene>
<dbReference type="Pfam" id="PF13770">
    <property type="entry name" value="DUF4169"/>
    <property type="match status" value="1"/>
</dbReference>
<evidence type="ECO:0000313" key="2">
    <source>
        <dbReference type="EMBL" id="SEG10745.1"/>
    </source>
</evidence>
<keyword evidence="3" id="KW-1185">Reference proteome</keyword>
<organism evidence="2 3">
    <name type="scientific">Thalassococcus halodurans</name>
    <dbReference type="NCBI Taxonomy" id="373675"/>
    <lineage>
        <taxon>Bacteria</taxon>
        <taxon>Pseudomonadati</taxon>
        <taxon>Pseudomonadota</taxon>
        <taxon>Alphaproteobacteria</taxon>
        <taxon>Rhodobacterales</taxon>
        <taxon>Roseobacteraceae</taxon>
        <taxon>Thalassococcus</taxon>
    </lineage>
</organism>
<sequence>MAQVINLNRFKKARKRSEERAQADENAVKFGRTKHQKSVDKANNERSKRDLDGKKS</sequence>
<accession>A0A1H5XGZ4</accession>
<evidence type="ECO:0000313" key="3">
    <source>
        <dbReference type="Proteomes" id="UP000236752"/>
    </source>
</evidence>
<evidence type="ECO:0008006" key="4">
    <source>
        <dbReference type="Google" id="ProtNLM"/>
    </source>
</evidence>
<feature type="region of interest" description="Disordered" evidence="1">
    <location>
        <begin position="1"/>
        <end position="56"/>
    </location>
</feature>
<dbReference type="RefSeq" id="WP_103910153.1">
    <property type="nucleotide sequence ID" value="NZ_FNUZ01000002.1"/>
</dbReference>